<feature type="transmembrane region" description="Helical" evidence="1">
    <location>
        <begin position="221"/>
        <end position="243"/>
    </location>
</feature>
<comment type="caution">
    <text evidence="2">The sequence shown here is derived from an EMBL/GenBank/DDBJ whole genome shotgun (WGS) entry which is preliminary data.</text>
</comment>
<gene>
    <name evidence="2" type="ORF">Tco_0702008</name>
</gene>
<reference evidence="2" key="2">
    <citation type="submission" date="2022-01" db="EMBL/GenBank/DDBJ databases">
        <authorList>
            <person name="Yamashiro T."/>
            <person name="Shiraishi A."/>
            <person name="Satake H."/>
            <person name="Nakayama K."/>
        </authorList>
    </citation>
    <scope>NUCLEOTIDE SEQUENCE</scope>
</reference>
<keyword evidence="3" id="KW-1185">Reference proteome</keyword>
<keyword evidence="1" id="KW-0812">Transmembrane</keyword>
<protein>
    <submittedName>
        <fullName evidence="2">Uncharacterized protein</fullName>
    </submittedName>
</protein>
<accession>A0ABQ4XVK0</accession>
<dbReference type="EMBL" id="BQNB010009843">
    <property type="protein sequence ID" value="GJS69167.1"/>
    <property type="molecule type" value="Genomic_DNA"/>
</dbReference>
<proteinExistence type="predicted"/>
<organism evidence="2 3">
    <name type="scientific">Tanacetum coccineum</name>
    <dbReference type="NCBI Taxonomy" id="301880"/>
    <lineage>
        <taxon>Eukaryota</taxon>
        <taxon>Viridiplantae</taxon>
        <taxon>Streptophyta</taxon>
        <taxon>Embryophyta</taxon>
        <taxon>Tracheophyta</taxon>
        <taxon>Spermatophyta</taxon>
        <taxon>Magnoliopsida</taxon>
        <taxon>eudicotyledons</taxon>
        <taxon>Gunneridae</taxon>
        <taxon>Pentapetalae</taxon>
        <taxon>asterids</taxon>
        <taxon>campanulids</taxon>
        <taxon>Asterales</taxon>
        <taxon>Asteraceae</taxon>
        <taxon>Asteroideae</taxon>
        <taxon>Anthemideae</taxon>
        <taxon>Anthemidinae</taxon>
        <taxon>Tanacetum</taxon>
    </lineage>
</organism>
<evidence type="ECO:0000256" key="1">
    <source>
        <dbReference type="SAM" id="Phobius"/>
    </source>
</evidence>
<keyword evidence="1" id="KW-1133">Transmembrane helix</keyword>
<dbReference type="Proteomes" id="UP001151760">
    <property type="component" value="Unassembled WGS sequence"/>
</dbReference>
<reference evidence="2" key="1">
    <citation type="journal article" date="2022" name="Int. J. Mol. Sci.">
        <title>Draft Genome of Tanacetum Coccineum: Genomic Comparison of Closely Related Tanacetum-Family Plants.</title>
        <authorList>
            <person name="Yamashiro T."/>
            <person name="Shiraishi A."/>
            <person name="Nakayama K."/>
            <person name="Satake H."/>
        </authorList>
    </citation>
    <scope>NUCLEOTIDE SEQUENCE</scope>
</reference>
<evidence type="ECO:0000313" key="2">
    <source>
        <dbReference type="EMBL" id="GJS69167.1"/>
    </source>
</evidence>
<name>A0ABQ4XVK0_9ASTR</name>
<evidence type="ECO:0000313" key="3">
    <source>
        <dbReference type="Proteomes" id="UP001151760"/>
    </source>
</evidence>
<sequence length="320" mass="36567">DNVVIDEQQTLVFDLESTTEFDPLLSYLENTEIGKSCRLNRGDDKVIMVTKVGKTSSMGNKDGKRSTEVDDDGFIYQDNIIEKEEDQQYKELDLDDFDSASDCDGDYKADRNRSLGKLAKPKLTLKGHNRRSCKASQPVEVANRAGKYNGKEKVVKAWPLVGEFHIGGVRHDVYIRPMINKGIYMLKASYAARYFEVSFDVLLLCYLLLENRIISRSPRCFIILRHLSVVGCLVRLAILFFFISCKGDRVYVLGDEEFGFFPYQHFYRGSAGRKFLEKPEHFSHPIVDFLVLLEDGVLKSFHSFGVRCHVVPYSSFESGF</sequence>
<feature type="non-terminal residue" evidence="2">
    <location>
        <position position="1"/>
    </location>
</feature>
<keyword evidence="1" id="KW-0472">Membrane</keyword>